<dbReference type="EMBL" id="LVZK01000001">
    <property type="protein sequence ID" value="OAP86196.1"/>
    <property type="molecule type" value="Genomic_DNA"/>
</dbReference>
<evidence type="ECO:0000313" key="3">
    <source>
        <dbReference type="Proteomes" id="UP000078368"/>
    </source>
</evidence>
<organism evidence="2 3">
    <name type="scientific">Peptidiphaga gingivicola</name>
    <dbReference type="NCBI Taxonomy" id="2741497"/>
    <lineage>
        <taxon>Bacteria</taxon>
        <taxon>Bacillati</taxon>
        <taxon>Actinomycetota</taxon>
        <taxon>Actinomycetes</taxon>
        <taxon>Actinomycetales</taxon>
        <taxon>Actinomycetaceae</taxon>
        <taxon>Peptidiphaga</taxon>
    </lineage>
</organism>
<feature type="signal peptide" evidence="1">
    <location>
        <begin position="1"/>
        <end position="20"/>
    </location>
</feature>
<dbReference type="Proteomes" id="UP000078368">
    <property type="component" value="Unassembled WGS sequence"/>
</dbReference>
<evidence type="ECO:0008006" key="4">
    <source>
        <dbReference type="Google" id="ProtNLM"/>
    </source>
</evidence>
<evidence type="ECO:0000256" key="1">
    <source>
        <dbReference type="SAM" id="SignalP"/>
    </source>
</evidence>
<reference evidence="2 3" key="1">
    <citation type="submission" date="2016-04" db="EMBL/GenBank/DDBJ databases">
        <title>Peptidophaga gingivicola gen. nov., sp. nov., isolated from human subgingival plaque.</title>
        <authorList>
            <person name="Beall C.J."/>
            <person name="Mokrzan E.M."/>
            <person name="Griffen A.L."/>
            <person name="Leys E.J."/>
        </authorList>
    </citation>
    <scope>NUCLEOTIDE SEQUENCE [LARGE SCALE GENOMIC DNA]</scope>
    <source>
        <strain evidence="2 3">BA112</strain>
    </source>
</reference>
<sequence length="121" mass="13298">MLRKKIAAFVAIPTLAFSLAACGNDGKPSKEDVSKGLTKILSSQPIMRKAPSNVVEKLSSCTADKIYDKMSEENLKAIADGKEKTMVRQGKEKQFQKDKEALSSAARECATKFRKELMQGK</sequence>
<name>A0A179B3C2_9ACTO</name>
<dbReference type="PROSITE" id="PS51257">
    <property type="entry name" value="PROKAR_LIPOPROTEIN"/>
    <property type="match status" value="1"/>
</dbReference>
<dbReference type="STRING" id="1823756.A4H34_03215"/>
<comment type="caution">
    <text evidence="2">The sequence shown here is derived from an EMBL/GenBank/DDBJ whole genome shotgun (WGS) entry which is preliminary data.</text>
</comment>
<keyword evidence="1" id="KW-0732">Signal</keyword>
<gene>
    <name evidence="2" type="ORF">A4H34_03215</name>
</gene>
<protein>
    <recommendedName>
        <fullName evidence="4">Lipoprotein</fullName>
    </recommendedName>
</protein>
<keyword evidence="3" id="KW-1185">Reference proteome</keyword>
<feature type="chain" id="PRO_5008098936" description="Lipoprotein" evidence="1">
    <location>
        <begin position="21"/>
        <end position="121"/>
    </location>
</feature>
<dbReference type="OrthoDB" id="5150128at2"/>
<accession>A0A179B3C2</accession>
<dbReference type="AlphaFoldDB" id="A0A179B3C2"/>
<dbReference type="RefSeq" id="WP_009197779.1">
    <property type="nucleotide sequence ID" value="NZ_LVZK01000001.1"/>
</dbReference>
<evidence type="ECO:0000313" key="2">
    <source>
        <dbReference type="EMBL" id="OAP86196.1"/>
    </source>
</evidence>
<proteinExistence type="predicted"/>